<gene>
    <name evidence="5" type="ORF">SAMN05444336_1011071</name>
</gene>
<name>A0A1H2TPJ9_9RHOB</name>
<dbReference type="PANTHER" id="PTHR43668">
    <property type="entry name" value="ALLANTOINASE"/>
    <property type="match status" value="1"/>
</dbReference>
<dbReference type="GO" id="GO:0004038">
    <property type="term" value="F:allantoinase activity"/>
    <property type="evidence" value="ECO:0007669"/>
    <property type="project" value="TreeGrafter"/>
</dbReference>
<dbReference type="Gene3D" id="2.30.40.10">
    <property type="entry name" value="Urease, subunit C, domain 1"/>
    <property type="match status" value="1"/>
</dbReference>
<dbReference type="OrthoDB" id="9803027at2"/>
<dbReference type="InterPro" id="IPR004722">
    <property type="entry name" value="DHOase"/>
</dbReference>
<evidence type="ECO:0000259" key="4">
    <source>
        <dbReference type="Pfam" id="PF12890"/>
    </source>
</evidence>
<sequence>MTARNLLRPHLLRNARLIDPEAGTDAPGDLLIEDGRIAAVAPPGELAFELGETTECGGLALAPGIVDMNVYVGEPGARHRESYRTVGLAAAAGGVTTLAVRPDTDPPIDDAAVLGFVAQRAAEACPVNVRIMGALTRGCDGKLMSEMGFLTDAGAVAFSDGDHAVADPVVMRRCLTYARSMGALVIHHPQEPAFAARGCATESFFATKLGLPGVPAMAERMMLERDLALVELTGARYHADQVSTRGALEALARARDAGLPVSASASAHHLTLNELDIEPYRTFFKLDPPLRCEEDREALVAAVAEGLVEVIVSAHLPQDEELKRLPFEQAAPGAVGLETLLPAALQLVHGGAMDLPALFARLSLAPARLLGLEAGRLAAGAPADLVLFDPGAPFVLDRAGLRSRSKNTPYDLRRMTGKVRGTWVAGARVFAPEEETA</sequence>
<dbReference type="PANTHER" id="PTHR43668:SF2">
    <property type="entry name" value="ALLANTOINASE"/>
    <property type="match status" value="1"/>
</dbReference>
<organism evidence="5 6">
    <name type="scientific">Albimonas donghaensis</name>
    <dbReference type="NCBI Taxonomy" id="356660"/>
    <lineage>
        <taxon>Bacteria</taxon>
        <taxon>Pseudomonadati</taxon>
        <taxon>Pseudomonadota</taxon>
        <taxon>Alphaproteobacteria</taxon>
        <taxon>Rhodobacterales</taxon>
        <taxon>Paracoccaceae</taxon>
        <taxon>Albimonas</taxon>
    </lineage>
</organism>
<evidence type="ECO:0000313" key="6">
    <source>
        <dbReference type="Proteomes" id="UP000199118"/>
    </source>
</evidence>
<dbReference type="GO" id="GO:0005737">
    <property type="term" value="C:cytoplasm"/>
    <property type="evidence" value="ECO:0007669"/>
    <property type="project" value="TreeGrafter"/>
</dbReference>
<dbReference type="EMBL" id="FNMZ01000001">
    <property type="protein sequence ID" value="SDW45903.1"/>
    <property type="molecule type" value="Genomic_DNA"/>
</dbReference>
<dbReference type="Pfam" id="PF12890">
    <property type="entry name" value="DHOase"/>
    <property type="match status" value="1"/>
</dbReference>
<dbReference type="RefSeq" id="WP_092680041.1">
    <property type="nucleotide sequence ID" value="NZ_FNMZ01000001.1"/>
</dbReference>
<keyword evidence="2" id="KW-0665">Pyrimidine biosynthesis</keyword>
<dbReference type="InterPro" id="IPR011059">
    <property type="entry name" value="Metal-dep_hydrolase_composite"/>
</dbReference>
<keyword evidence="1" id="KW-0862">Zinc</keyword>
<proteinExistence type="predicted"/>
<keyword evidence="6" id="KW-1185">Reference proteome</keyword>
<feature type="domain" description="Amidohydrolase 3" evidence="3">
    <location>
        <begin position="353"/>
        <end position="430"/>
    </location>
</feature>
<dbReference type="InterPro" id="IPR024403">
    <property type="entry name" value="DHOase_cat"/>
</dbReference>
<reference evidence="5 6" key="1">
    <citation type="submission" date="2016-10" db="EMBL/GenBank/DDBJ databases">
        <authorList>
            <person name="de Groot N.N."/>
        </authorList>
    </citation>
    <scope>NUCLEOTIDE SEQUENCE [LARGE SCALE GENOMIC DNA]</scope>
    <source>
        <strain evidence="5 6">DSM 17890</strain>
    </source>
</reference>
<dbReference type="GO" id="GO:0004151">
    <property type="term" value="F:dihydroorotase activity"/>
    <property type="evidence" value="ECO:0007669"/>
    <property type="project" value="InterPro"/>
</dbReference>
<dbReference type="InterPro" id="IPR013108">
    <property type="entry name" value="Amidohydro_3"/>
</dbReference>
<dbReference type="SUPFAM" id="SSF51556">
    <property type="entry name" value="Metallo-dependent hydrolases"/>
    <property type="match status" value="1"/>
</dbReference>
<dbReference type="SUPFAM" id="SSF51338">
    <property type="entry name" value="Composite domain of metallo-dependent hydrolases"/>
    <property type="match status" value="1"/>
</dbReference>
<feature type="domain" description="Dihydroorotase catalytic" evidence="4">
    <location>
        <begin position="61"/>
        <end position="245"/>
    </location>
</feature>
<dbReference type="GO" id="GO:0006145">
    <property type="term" value="P:purine nucleobase catabolic process"/>
    <property type="evidence" value="ECO:0007669"/>
    <property type="project" value="TreeGrafter"/>
</dbReference>
<dbReference type="Proteomes" id="UP000199118">
    <property type="component" value="Unassembled WGS sequence"/>
</dbReference>
<dbReference type="Pfam" id="PF07969">
    <property type="entry name" value="Amidohydro_3"/>
    <property type="match status" value="1"/>
</dbReference>
<dbReference type="GO" id="GO:0006221">
    <property type="term" value="P:pyrimidine nucleotide biosynthetic process"/>
    <property type="evidence" value="ECO:0007669"/>
    <property type="project" value="UniProtKB-KW"/>
</dbReference>
<dbReference type="GO" id="GO:0046872">
    <property type="term" value="F:metal ion binding"/>
    <property type="evidence" value="ECO:0007669"/>
    <property type="project" value="InterPro"/>
</dbReference>
<dbReference type="NCBIfam" id="TIGR00857">
    <property type="entry name" value="pyrC_multi"/>
    <property type="match status" value="1"/>
</dbReference>
<dbReference type="InterPro" id="IPR050138">
    <property type="entry name" value="DHOase/Allantoinase_Hydrolase"/>
</dbReference>
<dbReference type="AlphaFoldDB" id="A0A1H2TPJ9"/>
<protein>
    <submittedName>
        <fullName evidence="5">Dihydroorotase</fullName>
    </submittedName>
</protein>
<evidence type="ECO:0000256" key="1">
    <source>
        <dbReference type="ARBA" id="ARBA00022833"/>
    </source>
</evidence>
<evidence type="ECO:0000256" key="2">
    <source>
        <dbReference type="ARBA" id="ARBA00022975"/>
    </source>
</evidence>
<dbReference type="CDD" id="cd01317">
    <property type="entry name" value="DHOase_IIa"/>
    <property type="match status" value="1"/>
</dbReference>
<evidence type="ECO:0000259" key="3">
    <source>
        <dbReference type="Pfam" id="PF07969"/>
    </source>
</evidence>
<dbReference type="InterPro" id="IPR032466">
    <property type="entry name" value="Metal_Hydrolase"/>
</dbReference>
<accession>A0A1H2TPJ9</accession>
<dbReference type="STRING" id="356660.SAMN05444336_1011071"/>
<dbReference type="Gene3D" id="3.20.20.140">
    <property type="entry name" value="Metal-dependent hydrolases"/>
    <property type="match status" value="1"/>
</dbReference>
<evidence type="ECO:0000313" key="5">
    <source>
        <dbReference type="EMBL" id="SDW45903.1"/>
    </source>
</evidence>